<dbReference type="Pfam" id="PF04844">
    <property type="entry name" value="Ovate"/>
    <property type="match status" value="1"/>
</dbReference>
<gene>
    <name evidence="9" type="ORF">CASFOL_039397</name>
</gene>
<dbReference type="GO" id="GO:0005634">
    <property type="term" value="C:nucleus"/>
    <property type="evidence" value="ECO:0007669"/>
    <property type="project" value="UniProtKB-SubCell"/>
</dbReference>
<keyword evidence="2 6" id="KW-0678">Repressor</keyword>
<keyword evidence="10" id="KW-1185">Reference proteome</keyword>
<feature type="region of interest" description="Disordered" evidence="7">
    <location>
        <begin position="166"/>
        <end position="219"/>
    </location>
</feature>
<name>A0ABD3BHU6_9LAMI</name>
<keyword evidence="4 6" id="KW-0804">Transcription</keyword>
<comment type="subcellular location">
    <subcellularLocation>
        <location evidence="1 6">Nucleus</location>
    </subcellularLocation>
</comment>
<feature type="compositionally biased region" description="Acidic residues" evidence="7">
    <location>
        <begin position="179"/>
        <end position="188"/>
    </location>
</feature>
<keyword evidence="5 6" id="KW-0539">Nucleus</keyword>
<feature type="compositionally biased region" description="Basic residues" evidence="7">
    <location>
        <begin position="201"/>
        <end position="212"/>
    </location>
</feature>
<evidence type="ECO:0000259" key="8">
    <source>
        <dbReference type="PROSITE" id="PS51754"/>
    </source>
</evidence>
<evidence type="ECO:0000313" key="10">
    <source>
        <dbReference type="Proteomes" id="UP001632038"/>
    </source>
</evidence>
<evidence type="ECO:0000256" key="3">
    <source>
        <dbReference type="ARBA" id="ARBA00023015"/>
    </source>
</evidence>
<evidence type="ECO:0000256" key="1">
    <source>
        <dbReference type="ARBA" id="ARBA00004123"/>
    </source>
</evidence>
<evidence type="ECO:0000256" key="2">
    <source>
        <dbReference type="ARBA" id="ARBA00022491"/>
    </source>
</evidence>
<evidence type="ECO:0000256" key="6">
    <source>
        <dbReference type="RuleBase" id="RU367028"/>
    </source>
</evidence>
<dbReference type="AlphaFoldDB" id="A0ABD3BHU6"/>
<evidence type="ECO:0000256" key="5">
    <source>
        <dbReference type="ARBA" id="ARBA00023242"/>
    </source>
</evidence>
<protein>
    <recommendedName>
        <fullName evidence="6">Transcription repressor</fullName>
    </recommendedName>
    <alternativeName>
        <fullName evidence="6">Ovate family protein</fullName>
    </alternativeName>
</protein>
<dbReference type="NCBIfam" id="TIGR01568">
    <property type="entry name" value="A_thal_3678"/>
    <property type="match status" value="1"/>
</dbReference>
<dbReference type="PROSITE" id="PS51754">
    <property type="entry name" value="OVATE"/>
    <property type="match status" value="1"/>
</dbReference>
<dbReference type="GO" id="GO:0045892">
    <property type="term" value="P:negative regulation of DNA-templated transcription"/>
    <property type="evidence" value="ECO:0007669"/>
    <property type="project" value="UniProtKB-UniRule"/>
</dbReference>
<accession>A0ABD3BHU6</accession>
<dbReference type="EMBL" id="JAVIJP010000087">
    <property type="protein sequence ID" value="KAL3617003.1"/>
    <property type="molecule type" value="Genomic_DNA"/>
</dbReference>
<evidence type="ECO:0000256" key="7">
    <source>
        <dbReference type="SAM" id="MobiDB-lite"/>
    </source>
</evidence>
<proteinExistence type="predicted"/>
<dbReference type="InterPro" id="IPR038933">
    <property type="entry name" value="Ovate"/>
</dbReference>
<evidence type="ECO:0000313" key="9">
    <source>
        <dbReference type="EMBL" id="KAL3617003.1"/>
    </source>
</evidence>
<dbReference type="Proteomes" id="UP001632038">
    <property type="component" value="Unassembled WGS sequence"/>
</dbReference>
<organism evidence="9 10">
    <name type="scientific">Castilleja foliolosa</name>
    <dbReference type="NCBI Taxonomy" id="1961234"/>
    <lineage>
        <taxon>Eukaryota</taxon>
        <taxon>Viridiplantae</taxon>
        <taxon>Streptophyta</taxon>
        <taxon>Embryophyta</taxon>
        <taxon>Tracheophyta</taxon>
        <taxon>Spermatophyta</taxon>
        <taxon>Magnoliopsida</taxon>
        <taxon>eudicotyledons</taxon>
        <taxon>Gunneridae</taxon>
        <taxon>Pentapetalae</taxon>
        <taxon>asterids</taxon>
        <taxon>lamiids</taxon>
        <taxon>Lamiales</taxon>
        <taxon>Orobanchaceae</taxon>
        <taxon>Pedicularideae</taxon>
        <taxon>Castillejinae</taxon>
        <taxon>Castilleja</taxon>
    </lineage>
</organism>
<evidence type="ECO:0000256" key="4">
    <source>
        <dbReference type="ARBA" id="ARBA00023163"/>
    </source>
</evidence>
<reference evidence="10" key="1">
    <citation type="journal article" date="2024" name="IScience">
        <title>Strigolactones Initiate the Formation of Haustorium-like Structures in Castilleja.</title>
        <authorList>
            <person name="Buerger M."/>
            <person name="Peterson D."/>
            <person name="Chory J."/>
        </authorList>
    </citation>
    <scope>NUCLEOTIDE SEQUENCE [LARGE SCALE GENOMIC DNA]</scope>
</reference>
<dbReference type="InterPro" id="IPR006458">
    <property type="entry name" value="Ovate_C"/>
</dbReference>
<keyword evidence="3 6" id="KW-0805">Transcription regulation</keyword>
<feature type="domain" description="OVATE" evidence="8">
    <location>
        <begin position="246"/>
        <end position="305"/>
    </location>
</feature>
<comment type="function">
    <text evidence="6">Transcriptional repressor that regulates multiple aspects of plant growth and development.</text>
</comment>
<dbReference type="PANTHER" id="PTHR33057:SF82">
    <property type="entry name" value="TRANSCRIPTION REPRESSOR OFP5"/>
    <property type="match status" value="1"/>
</dbReference>
<sequence>MYCKGKKYSPSSSSQASIISRVFQASWFPNKLKQKVTTDPDKNLSKSQHRYHPIPISPLQSVKKEARFYSVDDEDAFWRLSFREERTEGRKSISGILVSYSDEESQIPVSGFLSFGSREIEEKLYKERIMREHEERFTSPRRKHARSRKPVERDIFPVETTYKAQMEEGFQDSPVSSSENEETSDEDYEVRRVSISERQNSRPRRVERKIRAKNNSPKQELGIDEMKKERTRLKYKETTIYDSYAEVMNSFDPQQDFRDSMVEMICEKGIRRPEELEDLLACYLTLNCDEYHDLIIKVFQQVLFELSRDDIY</sequence>
<comment type="caution">
    <text evidence="9">The sequence shown here is derived from an EMBL/GenBank/DDBJ whole genome shotgun (WGS) entry which is preliminary data.</text>
</comment>
<dbReference type="PANTHER" id="PTHR33057">
    <property type="entry name" value="TRANSCRIPTION REPRESSOR OFP7-RELATED"/>
    <property type="match status" value="1"/>
</dbReference>